<dbReference type="InterPro" id="IPR009241">
    <property type="entry name" value="HigB-like"/>
</dbReference>
<dbReference type="AlphaFoldDB" id="A0A927FFN0"/>
<accession>A0A927FFN0</accession>
<evidence type="ECO:0000313" key="1">
    <source>
        <dbReference type="EMBL" id="MBD8049077.1"/>
    </source>
</evidence>
<sequence length="112" mass="12629">MKRIQWLGTSLNAVREFPDEARAMVGTELRQIQNGLMPSDFKPMTTVGAGVFEIRVRAGNQYRVIYVAKFSEAVYVLHAFVKKTQKTSAPDLELAHNRYNALLNTRKAGNQS</sequence>
<dbReference type="Proteomes" id="UP000647424">
    <property type="component" value="Unassembled WGS sequence"/>
</dbReference>
<dbReference type="RefSeq" id="WP_191817578.1">
    <property type="nucleotide sequence ID" value="NZ_JACYFT010000001.1"/>
</dbReference>
<comment type="caution">
    <text evidence="1">The sequence shown here is derived from an EMBL/GenBank/DDBJ whole genome shotgun (WGS) entry which is preliminary data.</text>
</comment>
<keyword evidence="2" id="KW-1185">Reference proteome</keyword>
<evidence type="ECO:0000313" key="2">
    <source>
        <dbReference type="Proteomes" id="UP000647424"/>
    </source>
</evidence>
<protein>
    <submittedName>
        <fullName evidence="1">Type II toxin-antitoxin system RelE/ParE family toxin</fullName>
    </submittedName>
</protein>
<name>A0A927FFN0_9BURK</name>
<gene>
    <name evidence="1" type="ORF">IC609_00870</name>
</gene>
<dbReference type="EMBL" id="JACYFT010000001">
    <property type="protein sequence ID" value="MBD8049077.1"/>
    <property type="molecule type" value="Genomic_DNA"/>
</dbReference>
<dbReference type="Pfam" id="PF05973">
    <property type="entry name" value="Gp49"/>
    <property type="match status" value="1"/>
</dbReference>
<proteinExistence type="predicted"/>
<reference evidence="1" key="1">
    <citation type="submission" date="2020-09" db="EMBL/GenBank/DDBJ databases">
        <title>Genome seq and assembly of Limnohabitants sp.</title>
        <authorList>
            <person name="Chhetri G."/>
        </authorList>
    </citation>
    <scope>NUCLEOTIDE SEQUENCE</scope>
    <source>
        <strain evidence="1">JUR4</strain>
    </source>
</reference>
<organism evidence="1 2">
    <name type="scientific">Limnohabitans radicicola</name>
    <dbReference type="NCBI Taxonomy" id="2771427"/>
    <lineage>
        <taxon>Bacteria</taxon>
        <taxon>Pseudomonadati</taxon>
        <taxon>Pseudomonadota</taxon>
        <taxon>Betaproteobacteria</taxon>
        <taxon>Burkholderiales</taxon>
        <taxon>Comamonadaceae</taxon>
        <taxon>Limnohabitans</taxon>
    </lineage>
</organism>